<name>A0A445J5K5_GLYSO</name>
<gene>
    <name evidence="3" type="ORF">D0Y65_025163</name>
</gene>
<evidence type="ECO:0000259" key="2">
    <source>
        <dbReference type="PROSITE" id="PS50090"/>
    </source>
</evidence>
<dbReference type="PROSITE" id="PS50090">
    <property type="entry name" value="MYB_LIKE"/>
    <property type="match status" value="1"/>
</dbReference>
<feature type="compositionally biased region" description="Pro residues" evidence="1">
    <location>
        <begin position="14"/>
        <end position="36"/>
    </location>
</feature>
<proteinExistence type="predicted"/>
<feature type="region of interest" description="Disordered" evidence="1">
    <location>
        <begin position="218"/>
        <end position="238"/>
    </location>
</feature>
<evidence type="ECO:0000313" key="4">
    <source>
        <dbReference type="Proteomes" id="UP000289340"/>
    </source>
</evidence>
<dbReference type="InterPro" id="IPR044822">
    <property type="entry name" value="Myb_DNA-bind_4"/>
</dbReference>
<sequence length="322" mass="36040">MASPSSPTDSNPPSALPLPIPPPPSTSSRRLPPPCWTPEETSALIDAYRDKWYSLGRTNLKATHWQEVADSVTAQCPNASPTAKTPVQCRHKMEKLRKRYRTEIQRLRNLPLPRLNNASTNSPSSWLHFKSMDSMEKGPNHKPHADNNLNINNNFHDDDVDDDDLYEEFKNAPGSNTRSLNKLYKNNNGFNSAGSGSGSGFRIRIPAGVPQQQHHTASSNKIFNSHPPPGMGPRGGGVKRERERDAVAEMVGAIKVLRDGFVRMEQMKMEMAREIESMRMEMEMKRTEMILDSQQRIVEAFARAVSQKRTKGKSTPSPSSQP</sequence>
<dbReference type="SMART" id="SM00595">
    <property type="entry name" value="MADF"/>
    <property type="match status" value="1"/>
</dbReference>
<dbReference type="Gramene" id="XM_028325763.1">
    <property type="protein sequence ID" value="XP_028181564.1"/>
    <property type="gene ID" value="LOC114368536"/>
</dbReference>
<dbReference type="PANTHER" id="PTHR31307">
    <property type="entry name" value="TRIHELIX TRANSCRIPTION FACTOR ASIL2"/>
    <property type="match status" value="1"/>
</dbReference>
<feature type="region of interest" description="Disordered" evidence="1">
    <location>
        <begin position="1"/>
        <end position="36"/>
    </location>
</feature>
<dbReference type="EMBL" id="QZWG01000009">
    <property type="protein sequence ID" value="RZB93686.1"/>
    <property type="molecule type" value="Genomic_DNA"/>
</dbReference>
<organism evidence="3 4">
    <name type="scientific">Glycine soja</name>
    <name type="common">Wild soybean</name>
    <dbReference type="NCBI Taxonomy" id="3848"/>
    <lineage>
        <taxon>Eukaryota</taxon>
        <taxon>Viridiplantae</taxon>
        <taxon>Streptophyta</taxon>
        <taxon>Embryophyta</taxon>
        <taxon>Tracheophyta</taxon>
        <taxon>Spermatophyta</taxon>
        <taxon>Magnoliopsida</taxon>
        <taxon>eudicotyledons</taxon>
        <taxon>Gunneridae</taxon>
        <taxon>Pentapetalae</taxon>
        <taxon>rosids</taxon>
        <taxon>fabids</taxon>
        <taxon>Fabales</taxon>
        <taxon>Fabaceae</taxon>
        <taxon>Papilionoideae</taxon>
        <taxon>50 kb inversion clade</taxon>
        <taxon>NPAAA clade</taxon>
        <taxon>indigoferoid/millettioid clade</taxon>
        <taxon>Phaseoleae</taxon>
        <taxon>Glycine</taxon>
        <taxon>Glycine subgen. Soja</taxon>
    </lineage>
</organism>
<dbReference type="InterPro" id="IPR044823">
    <property type="entry name" value="ASIL1/2-like"/>
</dbReference>
<evidence type="ECO:0000256" key="1">
    <source>
        <dbReference type="SAM" id="MobiDB-lite"/>
    </source>
</evidence>
<feature type="compositionally biased region" description="Low complexity" evidence="1">
    <location>
        <begin position="1"/>
        <end position="13"/>
    </location>
</feature>
<dbReference type="AlphaFoldDB" id="A0A445J5K5"/>
<dbReference type="Pfam" id="PF13837">
    <property type="entry name" value="Myb_DNA-bind_4"/>
    <property type="match status" value="1"/>
</dbReference>
<keyword evidence="4" id="KW-1185">Reference proteome</keyword>
<dbReference type="PANTHER" id="PTHR31307:SF49">
    <property type="entry name" value="ALCOHOL DEHYDROGENASE TRANSCRIPTION FACTOR MYB_SANT-LIKE FAMILY PROTEIN"/>
    <property type="match status" value="1"/>
</dbReference>
<comment type="caution">
    <text evidence="3">The sequence shown here is derived from an EMBL/GenBank/DDBJ whole genome shotgun (WGS) entry which is preliminary data.</text>
</comment>
<dbReference type="Gene3D" id="1.10.10.60">
    <property type="entry name" value="Homeodomain-like"/>
    <property type="match status" value="1"/>
</dbReference>
<accession>A0A445J5K5</accession>
<protein>
    <submittedName>
        <fullName evidence="3">Protein FIP2</fullName>
    </submittedName>
</protein>
<feature type="domain" description="Myb-like" evidence="2">
    <location>
        <begin position="36"/>
        <end position="97"/>
    </location>
</feature>
<dbReference type="InterPro" id="IPR001005">
    <property type="entry name" value="SANT/Myb"/>
</dbReference>
<evidence type="ECO:0000313" key="3">
    <source>
        <dbReference type="EMBL" id="RZB93686.1"/>
    </source>
</evidence>
<dbReference type="Proteomes" id="UP000289340">
    <property type="component" value="Chromosome 9"/>
</dbReference>
<dbReference type="SMR" id="A0A445J5K5"/>
<reference evidence="3 4" key="1">
    <citation type="submission" date="2018-09" db="EMBL/GenBank/DDBJ databases">
        <title>A high-quality reference genome of wild soybean provides a powerful tool to mine soybean genomes.</title>
        <authorList>
            <person name="Xie M."/>
            <person name="Chung C.Y.L."/>
            <person name="Li M.-W."/>
            <person name="Wong F.-L."/>
            <person name="Chan T.-F."/>
            <person name="Lam H.-M."/>
        </authorList>
    </citation>
    <scope>NUCLEOTIDE SEQUENCE [LARGE SCALE GENOMIC DNA]</scope>
    <source>
        <strain evidence="4">cv. W05</strain>
        <tissue evidence="3">Hypocotyl of etiolated seedlings</tissue>
    </source>
</reference>
<dbReference type="FunFam" id="1.10.10.60:FF:000152">
    <property type="entry name" value="Trihelix transcription factor ASIL2"/>
    <property type="match status" value="1"/>
</dbReference>